<dbReference type="OrthoDB" id="1924287at2759"/>
<protein>
    <recommendedName>
        <fullName evidence="6">Lethal protein 858</fullName>
    </recommendedName>
    <alternativeName>
        <fullName evidence="7">Nucampholin</fullName>
    </alternativeName>
</protein>
<dbReference type="GO" id="GO:0016607">
    <property type="term" value="C:nuclear speck"/>
    <property type="evidence" value="ECO:0007669"/>
    <property type="project" value="UniProtKB-SubCell"/>
</dbReference>
<dbReference type="Pfam" id="PF02854">
    <property type="entry name" value="MIF4G"/>
    <property type="match status" value="1"/>
</dbReference>
<proteinExistence type="inferred from homology"/>
<feature type="compositionally biased region" description="Acidic residues" evidence="8">
    <location>
        <begin position="448"/>
        <end position="468"/>
    </location>
</feature>
<dbReference type="InterPro" id="IPR003890">
    <property type="entry name" value="MIF4G-like_typ-3"/>
</dbReference>
<dbReference type="Pfam" id="PF02847">
    <property type="entry name" value="MA3"/>
    <property type="match status" value="1"/>
</dbReference>
<keyword evidence="4" id="KW-0508">mRNA splicing</keyword>
<dbReference type="SMART" id="SM00543">
    <property type="entry name" value="MIF4G"/>
    <property type="match status" value="1"/>
</dbReference>
<dbReference type="Gene3D" id="1.25.40.180">
    <property type="match status" value="1"/>
</dbReference>
<dbReference type="SMART" id="SM00544">
    <property type="entry name" value="MA3"/>
    <property type="match status" value="1"/>
</dbReference>
<dbReference type="SUPFAM" id="SSF48371">
    <property type="entry name" value="ARM repeat"/>
    <property type="match status" value="1"/>
</dbReference>
<comment type="similarity">
    <text evidence="2">Belongs to the CWC22 family.</text>
</comment>
<feature type="region of interest" description="Disordered" evidence="8">
    <location>
        <begin position="691"/>
        <end position="746"/>
    </location>
</feature>
<evidence type="ECO:0000313" key="12">
    <source>
        <dbReference type="WBParaSite" id="SBAD_0000099001-mRNA-1"/>
    </source>
</evidence>
<name>A0A183IBG6_9BILA</name>
<dbReference type="EMBL" id="UZAM01006669">
    <property type="protein sequence ID" value="VDO92759.1"/>
    <property type="molecule type" value="Genomic_DNA"/>
</dbReference>
<accession>A0A183IBG6</accession>
<reference evidence="12" key="1">
    <citation type="submission" date="2016-06" db="UniProtKB">
        <authorList>
            <consortium name="WormBaseParasite"/>
        </authorList>
    </citation>
    <scope>IDENTIFICATION</scope>
</reference>
<gene>
    <name evidence="10" type="ORF">SBAD_LOCUS960</name>
</gene>
<feature type="domain" description="MI" evidence="9">
    <location>
        <begin position="483"/>
        <end position="599"/>
    </location>
</feature>
<evidence type="ECO:0000256" key="6">
    <source>
        <dbReference type="ARBA" id="ARBA00078696"/>
    </source>
</evidence>
<dbReference type="InterPro" id="IPR003891">
    <property type="entry name" value="Initiation_fac_eIF4g_MI"/>
</dbReference>
<evidence type="ECO:0000256" key="1">
    <source>
        <dbReference type="ARBA" id="ARBA00004324"/>
    </source>
</evidence>
<evidence type="ECO:0000256" key="3">
    <source>
        <dbReference type="ARBA" id="ARBA00022664"/>
    </source>
</evidence>
<dbReference type="GO" id="GO:0003723">
    <property type="term" value="F:RNA binding"/>
    <property type="evidence" value="ECO:0007669"/>
    <property type="project" value="InterPro"/>
</dbReference>
<evidence type="ECO:0000256" key="4">
    <source>
        <dbReference type="ARBA" id="ARBA00023187"/>
    </source>
</evidence>
<feature type="compositionally biased region" description="Basic residues" evidence="8">
    <location>
        <begin position="717"/>
        <end position="746"/>
    </location>
</feature>
<dbReference type="GO" id="GO:0000398">
    <property type="term" value="P:mRNA splicing, via spliceosome"/>
    <property type="evidence" value="ECO:0007669"/>
    <property type="project" value="TreeGrafter"/>
</dbReference>
<dbReference type="GO" id="GO:0071013">
    <property type="term" value="C:catalytic step 2 spliceosome"/>
    <property type="evidence" value="ECO:0007669"/>
    <property type="project" value="TreeGrafter"/>
</dbReference>
<dbReference type="FunFam" id="1.25.40.180:FF:000004">
    <property type="entry name" value="pre-mRNA-splicing factor CWC22 homolog"/>
    <property type="match status" value="1"/>
</dbReference>
<dbReference type="PANTHER" id="PTHR18034">
    <property type="entry name" value="CELL CYCLE CONTROL PROTEIN CWF22-RELATED"/>
    <property type="match status" value="1"/>
</dbReference>
<dbReference type="WBParaSite" id="SBAD_0000099001-mRNA-1">
    <property type="protein sequence ID" value="SBAD_0000099001-mRNA-1"/>
    <property type="gene ID" value="SBAD_0000099001"/>
</dbReference>
<dbReference type="AlphaFoldDB" id="A0A183IBG6"/>
<evidence type="ECO:0000256" key="7">
    <source>
        <dbReference type="ARBA" id="ARBA00081621"/>
    </source>
</evidence>
<keyword evidence="3" id="KW-0507">mRNA processing</keyword>
<evidence type="ECO:0000259" key="9">
    <source>
        <dbReference type="PROSITE" id="PS51366"/>
    </source>
</evidence>
<dbReference type="InterPro" id="IPR016024">
    <property type="entry name" value="ARM-type_fold"/>
</dbReference>
<feature type="region of interest" description="Disordered" evidence="8">
    <location>
        <begin position="19"/>
        <end position="162"/>
    </location>
</feature>
<organism evidence="12">
    <name type="scientific">Soboliphyme baturini</name>
    <dbReference type="NCBI Taxonomy" id="241478"/>
    <lineage>
        <taxon>Eukaryota</taxon>
        <taxon>Metazoa</taxon>
        <taxon>Ecdysozoa</taxon>
        <taxon>Nematoda</taxon>
        <taxon>Enoplea</taxon>
        <taxon>Dorylaimia</taxon>
        <taxon>Dioctophymatida</taxon>
        <taxon>Dioctophymatoidea</taxon>
        <taxon>Soboliphymatidae</taxon>
        <taxon>Soboliphyme</taxon>
    </lineage>
</organism>
<keyword evidence="11" id="KW-1185">Reference proteome</keyword>
<evidence type="ECO:0000313" key="10">
    <source>
        <dbReference type="EMBL" id="VDO92759.1"/>
    </source>
</evidence>
<evidence type="ECO:0000256" key="5">
    <source>
        <dbReference type="ARBA" id="ARBA00023242"/>
    </source>
</evidence>
<dbReference type="InterPro" id="IPR050781">
    <property type="entry name" value="CWC22_splicing_factor"/>
</dbReference>
<dbReference type="PANTHER" id="PTHR18034:SF3">
    <property type="entry name" value="PRE-MRNA-SPLICING FACTOR CWC22 HOMOLOG"/>
    <property type="match status" value="1"/>
</dbReference>
<keyword evidence="5" id="KW-0539">Nucleus</keyword>
<sequence>MVCFTWYLNFFRSWRWQHDQRSADDDRQSPDDDRKTRHYERSTSRGDYHQRSSQTERRISVEERKATRGSRKVSADLRQAHRDDRYSSNDHDRKSPDDQRRSSSDQRNPGGEKDTGRRGDRRSSSDRNEFRRDAFDRRSGHEELNDSNKRVAANEGDHDTEEWLQKKRKQLDPLLTKAGGAYIPPAKLKIMQAAIGDKSSEQYQRLSWEHLKKRIHGNVNKVNVGNMVQTVQDLLGLLARSLIQAQAFSPAFGHVYAALVAIINSKFPHIGELVLCRLIIQFKRAFRRNDKQLAITATKFVAHLVNQQVVHEVLALEILTVLLENPTDDSVEVAVAFIKECGAKLTELTPRGVNAIFERLRSILHESEIDKRVQYMIEVLFHIRKDKFSQHPPVISELDLVEEDDKITHTLMLEDAQDPQNILNVFRFDPDFEKNEEMYEEIKKEILGDDDEGGSGSEEEEDENDEESAAQLILDNTETNLVAFRRTVYLTIQSSLDFQEAIHKLLKMEIKPGMEVELCHMIIDCCAQQRTYEKFFGLMAERFCRLKKEYQENFEAIFKDTYDTIHRFEITKLRNTAKLFAHLFYTDAIGWTILSHIRLNEDDTTSASRIFIKILFQELAEFMGLEKLYERTQDPTLQEGFDGLFPRDNPRDTRFSINFFTSIGLGGLTKYELMIDLSGLFLMLVSALESDKSDEEKRKSKRKGKKDKKDKKDKLDKKTKKVSSTHHRHHQEKKHKKKTKSKHKHK</sequence>
<evidence type="ECO:0000256" key="2">
    <source>
        <dbReference type="ARBA" id="ARBA00006856"/>
    </source>
</evidence>
<dbReference type="Proteomes" id="UP000270296">
    <property type="component" value="Unassembled WGS sequence"/>
</dbReference>
<reference evidence="10 11" key="2">
    <citation type="submission" date="2018-11" db="EMBL/GenBank/DDBJ databases">
        <authorList>
            <consortium name="Pathogen Informatics"/>
        </authorList>
    </citation>
    <scope>NUCLEOTIDE SEQUENCE [LARGE SCALE GENOMIC DNA]</scope>
</reference>
<feature type="compositionally biased region" description="Basic and acidic residues" evidence="8">
    <location>
        <begin position="73"/>
        <end position="149"/>
    </location>
</feature>
<evidence type="ECO:0000313" key="11">
    <source>
        <dbReference type="Proteomes" id="UP000270296"/>
    </source>
</evidence>
<feature type="region of interest" description="Disordered" evidence="8">
    <location>
        <begin position="445"/>
        <end position="468"/>
    </location>
</feature>
<dbReference type="PROSITE" id="PS51366">
    <property type="entry name" value="MI"/>
    <property type="match status" value="1"/>
</dbReference>
<evidence type="ECO:0000256" key="8">
    <source>
        <dbReference type="SAM" id="MobiDB-lite"/>
    </source>
</evidence>
<comment type="subcellular location">
    <subcellularLocation>
        <location evidence="1">Nucleus speckle</location>
    </subcellularLocation>
</comment>
<feature type="compositionally biased region" description="Basic residues" evidence="8">
    <location>
        <begin position="699"/>
        <end position="709"/>
    </location>
</feature>
<feature type="compositionally biased region" description="Basic and acidic residues" evidence="8">
    <location>
        <begin position="19"/>
        <end position="66"/>
    </location>
</feature>